<dbReference type="Proteomes" id="UP000274822">
    <property type="component" value="Unassembled WGS sequence"/>
</dbReference>
<comment type="caution">
    <text evidence="1">The sequence shown here is derived from an EMBL/GenBank/DDBJ whole genome shotgun (WGS) entry which is preliminary data.</text>
</comment>
<evidence type="ECO:0000313" key="1">
    <source>
        <dbReference type="EMBL" id="RUS23536.1"/>
    </source>
</evidence>
<accession>A0A433Q194</accession>
<gene>
    <name evidence="1" type="ORF">BC938DRAFT_474986</name>
</gene>
<protein>
    <submittedName>
        <fullName evidence="1">Uncharacterized protein</fullName>
    </submittedName>
</protein>
<organism evidence="1 2">
    <name type="scientific">Jimgerdemannia flammicorona</name>
    <dbReference type="NCBI Taxonomy" id="994334"/>
    <lineage>
        <taxon>Eukaryota</taxon>
        <taxon>Fungi</taxon>
        <taxon>Fungi incertae sedis</taxon>
        <taxon>Mucoromycota</taxon>
        <taxon>Mucoromycotina</taxon>
        <taxon>Endogonomycetes</taxon>
        <taxon>Endogonales</taxon>
        <taxon>Endogonaceae</taxon>
        <taxon>Jimgerdemannia</taxon>
    </lineage>
</organism>
<proteinExistence type="predicted"/>
<dbReference type="EMBL" id="RBNJ01019463">
    <property type="protein sequence ID" value="RUS23536.1"/>
    <property type="molecule type" value="Genomic_DNA"/>
</dbReference>
<keyword evidence="2" id="KW-1185">Reference proteome</keyword>
<reference evidence="1 2" key="1">
    <citation type="journal article" date="2018" name="New Phytol.">
        <title>Phylogenomics of Endogonaceae and evolution of mycorrhizas within Mucoromycota.</title>
        <authorList>
            <person name="Chang Y."/>
            <person name="Desiro A."/>
            <person name="Na H."/>
            <person name="Sandor L."/>
            <person name="Lipzen A."/>
            <person name="Clum A."/>
            <person name="Barry K."/>
            <person name="Grigoriev I.V."/>
            <person name="Martin F.M."/>
            <person name="Stajich J.E."/>
            <person name="Smith M.E."/>
            <person name="Bonito G."/>
            <person name="Spatafora J.W."/>
        </authorList>
    </citation>
    <scope>NUCLEOTIDE SEQUENCE [LARGE SCALE GENOMIC DNA]</scope>
    <source>
        <strain evidence="1 2">AD002</strain>
    </source>
</reference>
<evidence type="ECO:0000313" key="2">
    <source>
        <dbReference type="Proteomes" id="UP000274822"/>
    </source>
</evidence>
<sequence length="221" mass="25597">MYFHNSIFLGLLEGSLEVINHGTYLRDSRKTGERHGAQLRGTRKLRQELNRSTKTMLKPSRPKIHLLIMWVNVGSVRDEDEGSEQEEDIAAVRLGEDVSRINGTLYDGDQDQDQDAEEARTRREVQETSNILSKKIQEHMQNLSQRSSAPCYYVTAKKCWTSRFRCRLQRKALRDRSTRVRYPINEAQEDFLPSVNNDVECEFSPRNFSQNGMLSLSEVTI</sequence>
<name>A0A433Q194_9FUNG</name>
<dbReference type="AlphaFoldDB" id="A0A433Q194"/>